<sequence length="322" mass="36901">MTNYTVDTLELGSFTTESGEYISNLKLRYEHVGLKGQPLVVVCHALTGNHLTYGTDEQPGWWREIIDGGYMPIHDYQFLTFNVIGSPYGSSSALNDKDFPKSLTLRDIVRAIELGIETLGFERIHILIGGSLGGMQTLEILYNRKFEVDKAVILAATDKTSSYSRAFNEIARQAIQLDYNEGMSIARQLGFLTYRSSKSYDKRFSPDQVVAYQKHQGNKFMKYFDASCYLTLLDVLDSHDIDRGRDDVDDVFKSLDTKVMTLGFTDDLLYPDDLVRAVGRRFKYHKHFFVPDNVGHDGFLLNFNDWAPNLYHFLKVYKTKRK</sequence>
<dbReference type="EC" id="2.3.1.31" evidence="5"/>
<dbReference type="RefSeq" id="WP_069995341.1">
    <property type="nucleotide sequence ID" value="NZ_FMPG01000005.1"/>
</dbReference>
<dbReference type="Pfam" id="PF00561">
    <property type="entry name" value="Abhydrolase_1"/>
    <property type="match status" value="1"/>
</dbReference>
<reference evidence="5 7" key="1">
    <citation type="submission" date="2016-09" db="EMBL/GenBank/DDBJ databases">
        <authorList>
            <consortium name="Pathogen Informatics"/>
        </authorList>
    </citation>
    <scope>NUCLEOTIDE SEQUENCE [LARGE SCALE GENOMIC DNA]</scope>
    <source>
        <strain evidence="5 7">82B</strain>
    </source>
</reference>
<dbReference type="GO" id="GO:0004414">
    <property type="term" value="F:homoserine O-acetyltransferase activity"/>
    <property type="evidence" value="ECO:0007669"/>
    <property type="project" value="UniProtKB-EC"/>
</dbReference>
<evidence type="ECO:0000313" key="4">
    <source>
        <dbReference type="EMBL" id="SCS79857.1"/>
    </source>
</evidence>
<dbReference type="Gene3D" id="3.40.50.1820">
    <property type="entry name" value="alpha/beta hydrolase"/>
    <property type="match status" value="1"/>
</dbReference>
<dbReference type="InterPro" id="IPR000073">
    <property type="entry name" value="AB_hydrolase_1"/>
</dbReference>
<reference evidence="4 6" key="2">
    <citation type="submission" date="2016-09" db="EMBL/GenBank/DDBJ databases">
        <authorList>
            <consortium name="Pathogen Informatics"/>
            <person name="Sun Q."/>
            <person name="Inoue M."/>
        </authorList>
    </citation>
    <scope>NUCLEOTIDE SEQUENCE [LARGE SCALE GENOMIC DNA]</scope>
    <source>
        <strain evidence="4 6">82C</strain>
    </source>
</reference>
<dbReference type="PIRSF" id="PIRSF000443">
    <property type="entry name" value="Homoser_Ac_trans"/>
    <property type="match status" value="1"/>
</dbReference>
<name>A0A1D4MKY9_9STAP</name>
<proteinExistence type="predicted"/>
<dbReference type="EMBL" id="FMPG01000005">
    <property type="protein sequence ID" value="SCS99076.1"/>
    <property type="molecule type" value="Genomic_DNA"/>
</dbReference>
<evidence type="ECO:0000256" key="2">
    <source>
        <dbReference type="PIRSR" id="PIRSR000443-1"/>
    </source>
</evidence>
<feature type="domain" description="AB hydrolase-1" evidence="3">
    <location>
        <begin position="38"/>
        <end position="302"/>
    </location>
</feature>
<dbReference type="PANTHER" id="PTHR32268:SF11">
    <property type="entry name" value="HOMOSERINE O-ACETYLTRANSFERASE"/>
    <property type="match status" value="1"/>
</dbReference>
<feature type="active site" evidence="2">
    <location>
        <position position="267"/>
    </location>
</feature>
<accession>A0A1D4MKY9</accession>
<dbReference type="PANTHER" id="PTHR32268">
    <property type="entry name" value="HOMOSERINE O-ACETYLTRANSFERASE"/>
    <property type="match status" value="1"/>
</dbReference>
<keyword evidence="6" id="KW-1185">Reference proteome</keyword>
<dbReference type="EMBL" id="FMPI01000006">
    <property type="protein sequence ID" value="SCS79857.1"/>
    <property type="molecule type" value="Genomic_DNA"/>
</dbReference>
<dbReference type="InterPro" id="IPR008220">
    <property type="entry name" value="HAT_MetX-like"/>
</dbReference>
<evidence type="ECO:0000313" key="6">
    <source>
        <dbReference type="Proteomes" id="UP000095412"/>
    </source>
</evidence>
<evidence type="ECO:0000259" key="3">
    <source>
        <dbReference type="Pfam" id="PF00561"/>
    </source>
</evidence>
<protein>
    <submittedName>
        <fullName evidence="5">Homoserine-o-acetyltransferase</fullName>
        <ecNumber evidence="5">2.3.1.31</ecNumber>
    </submittedName>
</protein>
<keyword evidence="1 5" id="KW-0808">Transferase</keyword>
<evidence type="ECO:0000313" key="7">
    <source>
        <dbReference type="Proteomes" id="UP000095768"/>
    </source>
</evidence>
<evidence type="ECO:0000256" key="1">
    <source>
        <dbReference type="ARBA" id="ARBA00022679"/>
    </source>
</evidence>
<dbReference type="OrthoDB" id="9800754at2"/>
<feature type="active site" evidence="2">
    <location>
        <position position="296"/>
    </location>
</feature>
<dbReference type="Proteomes" id="UP000095768">
    <property type="component" value="Unassembled WGS sequence"/>
</dbReference>
<keyword evidence="5" id="KW-0012">Acyltransferase</keyword>
<dbReference type="Proteomes" id="UP000095412">
    <property type="component" value="Unassembled WGS sequence"/>
</dbReference>
<gene>
    <name evidence="5" type="primary">metX</name>
    <name evidence="5" type="ORF">SAMEA2297795_01537</name>
    <name evidence="4" type="ORF">SAMEA2297796_01158</name>
</gene>
<dbReference type="GO" id="GO:0009086">
    <property type="term" value="P:methionine biosynthetic process"/>
    <property type="evidence" value="ECO:0007669"/>
    <property type="project" value="TreeGrafter"/>
</dbReference>
<dbReference type="AlphaFoldDB" id="A0A1D4MKY9"/>
<organism evidence="5 7">
    <name type="scientific">Staphylococcus caeli</name>
    <dbReference type="NCBI Taxonomy" id="2201815"/>
    <lineage>
        <taxon>Bacteria</taxon>
        <taxon>Bacillati</taxon>
        <taxon>Bacillota</taxon>
        <taxon>Bacilli</taxon>
        <taxon>Bacillales</taxon>
        <taxon>Staphylococcaceae</taxon>
        <taxon>Staphylococcus</taxon>
    </lineage>
</organism>
<feature type="active site" description="Nucleophile" evidence="2">
    <location>
        <position position="131"/>
    </location>
</feature>
<dbReference type="GO" id="GO:0009092">
    <property type="term" value="P:homoserine metabolic process"/>
    <property type="evidence" value="ECO:0007669"/>
    <property type="project" value="TreeGrafter"/>
</dbReference>
<evidence type="ECO:0000313" key="5">
    <source>
        <dbReference type="EMBL" id="SCS99076.1"/>
    </source>
</evidence>
<dbReference type="InterPro" id="IPR029058">
    <property type="entry name" value="AB_hydrolase_fold"/>
</dbReference>
<dbReference type="SUPFAM" id="SSF53474">
    <property type="entry name" value="alpha/beta-Hydrolases"/>
    <property type="match status" value="1"/>
</dbReference>